<dbReference type="InterPro" id="IPR003593">
    <property type="entry name" value="AAA+_ATPase"/>
</dbReference>
<dbReference type="InterPro" id="IPR017871">
    <property type="entry name" value="ABC_transporter-like_CS"/>
</dbReference>
<keyword evidence="6" id="KW-1185">Reference proteome</keyword>
<evidence type="ECO:0000259" key="4">
    <source>
        <dbReference type="PROSITE" id="PS50893"/>
    </source>
</evidence>
<dbReference type="OrthoDB" id="9802264at2"/>
<keyword evidence="1" id="KW-0813">Transport</keyword>
<organism evidence="5 6">
    <name type="scientific">Psychroflexus sediminis</name>
    <dbReference type="NCBI Taxonomy" id="470826"/>
    <lineage>
        <taxon>Bacteria</taxon>
        <taxon>Pseudomonadati</taxon>
        <taxon>Bacteroidota</taxon>
        <taxon>Flavobacteriia</taxon>
        <taxon>Flavobacteriales</taxon>
        <taxon>Flavobacteriaceae</taxon>
        <taxon>Psychroflexus</taxon>
    </lineage>
</organism>
<dbReference type="RefSeq" id="WP_093365125.1">
    <property type="nucleotide sequence ID" value="NZ_FNCW01000002.1"/>
</dbReference>
<name>A0A1G7UM35_9FLAO</name>
<reference evidence="5 6" key="1">
    <citation type="submission" date="2016-10" db="EMBL/GenBank/DDBJ databases">
        <authorList>
            <person name="de Groot N.N."/>
        </authorList>
    </citation>
    <scope>NUCLEOTIDE SEQUENCE [LARGE SCALE GENOMIC DNA]</scope>
    <source>
        <strain evidence="5 6">DSM 19803</strain>
    </source>
</reference>
<dbReference type="GO" id="GO:0005524">
    <property type="term" value="F:ATP binding"/>
    <property type="evidence" value="ECO:0007669"/>
    <property type="project" value="UniProtKB-KW"/>
</dbReference>
<proteinExistence type="predicted"/>
<dbReference type="InterPro" id="IPR027417">
    <property type="entry name" value="P-loop_NTPase"/>
</dbReference>
<keyword evidence="3" id="KW-0067">ATP-binding</keyword>
<dbReference type="STRING" id="470826.SAMN04488027_102146"/>
<dbReference type="PROSITE" id="PS00211">
    <property type="entry name" value="ABC_TRANSPORTER_1"/>
    <property type="match status" value="1"/>
</dbReference>
<keyword evidence="2" id="KW-0547">Nucleotide-binding</keyword>
<feature type="domain" description="ABC transporter" evidence="4">
    <location>
        <begin position="2"/>
        <end position="234"/>
    </location>
</feature>
<sequence length="322" mass="37036">MLKVKDLAYFHKGDTGITEINFELQKGDHLAVIGESGCGKSTLIKSVYGFFDLQKGSVYWKDEEILGPAFNLVPGFRKFKHLSQEFDLMPFTTSEENIQKFLSRETPSQNKKRSDELIDLFDLEEVKHQKVKTLSGGQKQRVAIAQALANPPELILLDEPFSHIDQFLKHRLRRRLFQFLKKNKITCMFATHDAEDVLPFSDFTMILKDGKSIDFRPTFQVYNQPKNVYCASLFGDVNSLEASEFGLEGHQEKVLVYPHEIDIQENATYKGRIISSYFKGSHYLVEIDYKFTSIFATSKAEVYIGDEISFGLDKEKIMKRLN</sequence>
<evidence type="ECO:0000256" key="3">
    <source>
        <dbReference type="ARBA" id="ARBA00022840"/>
    </source>
</evidence>
<evidence type="ECO:0000313" key="5">
    <source>
        <dbReference type="EMBL" id="SDG48301.1"/>
    </source>
</evidence>
<evidence type="ECO:0000256" key="2">
    <source>
        <dbReference type="ARBA" id="ARBA00022741"/>
    </source>
</evidence>
<dbReference type="InterPro" id="IPR003439">
    <property type="entry name" value="ABC_transporter-like_ATP-bd"/>
</dbReference>
<dbReference type="AlphaFoldDB" id="A0A1G7UM35"/>
<dbReference type="PROSITE" id="PS50893">
    <property type="entry name" value="ABC_TRANSPORTER_2"/>
    <property type="match status" value="1"/>
</dbReference>
<dbReference type="EMBL" id="FNCW01000002">
    <property type="protein sequence ID" value="SDG48301.1"/>
    <property type="molecule type" value="Genomic_DNA"/>
</dbReference>
<evidence type="ECO:0000313" key="6">
    <source>
        <dbReference type="Proteomes" id="UP000199296"/>
    </source>
</evidence>
<dbReference type="GO" id="GO:0016887">
    <property type="term" value="F:ATP hydrolysis activity"/>
    <property type="evidence" value="ECO:0007669"/>
    <property type="project" value="InterPro"/>
</dbReference>
<gene>
    <name evidence="5" type="ORF">SAMN04488027_102146</name>
</gene>
<dbReference type="SMART" id="SM00382">
    <property type="entry name" value="AAA"/>
    <property type="match status" value="1"/>
</dbReference>
<protein>
    <submittedName>
        <fullName evidence="5">ABC-type Fe3+/spermidine/putrescine transport systems, ATPase components</fullName>
    </submittedName>
</protein>
<dbReference type="Proteomes" id="UP000199296">
    <property type="component" value="Unassembled WGS sequence"/>
</dbReference>
<accession>A0A1G7UM35</accession>
<dbReference type="Gene3D" id="3.40.50.300">
    <property type="entry name" value="P-loop containing nucleotide triphosphate hydrolases"/>
    <property type="match status" value="1"/>
</dbReference>
<dbReference type="SUPFAM" id="SSF52540">
    <property type="entry name" value="P-loop containing nucleoside triphosphate hydrolases"/>
    <property type="match status" value="1"/>
</dbReference>
<dbReference type="PANTHER" id="PTHR42781:SF4">
    <property type="entry name" value="SPERMIDINE_PUTRESCINE IMPORT ATP-BINDING PROTEIN POTA"/>
    <property type="match status" value="1"/>
</dbReference>
<dbReference type="PANTHER" id="PTHR42781">
    <property type="entry name" value="SPERMIDINE/PUTRESCINE IMPORT ATP-BINDING PROTEIN POTA"/>
    <property type="match status" value="1"/>
</dbReference>
<dbReference type="Pfam" id="PF00005">
    <property type="entry name" value="ABC_tran"/>
    <property type="match status" value="1"/>
</dbReference>
<evidence type="ECO:0000256" key="1">
    <source>
        <dbReference type="ARBA" id="ARBA00022448"/>
    </source>
</evidence>
<dbReference type="InterPro" id="IPR050093">
    <property type="entry name" value="ABC_SmlMolc_Importer"/>
</dbReference>